<evidence type="ECO:0000256" key="1">
    <source>
        <dbReference type="SAM" id="SignalP"/>
    </source>
</evidence>
<dbReference type="Proteomes" id="UP000199074">
    <property type="component" value="Unassembled WGS sequence"/>
</dbReference>
<dbReference type="EMBL" id="FPCK01000003">
    <property type="protein sequence ID" value="SFV36925.1"/>
    <property type="molecule type" value="Genomic_DNA"/>
</dbReference>
<sequence>MMLKLRTLALLLALAVPSAAMAQSAVPAAVGLLETFGDTEDLDGRWILANGTVLIDLNAPSEDKIRAAMTRFCPEDSSPVMAIETLPEGFNLSLIDAPPDLHWQYRRDSFSAFTRSIDRPKFYAALGYPPDRSPSEEVITANERNNGPVTVLRPGPDLLLITHRTGFDLLIRCDS</sequence>
<name>A0A1I7NQM7_9HYPH</name>
<keyword evidence="3" id="KW-1185">Reference proteome</keyword>
<accession>A0A1I7NQM7</accession>
<keyword evidence="1" id="KW-0732">Signal</keyword>
<organism evidence="2 3">
    <name type="scientific">Devosia crocina</name>
    <dbReference type="NCBI Taxonomy" id="429728"/>
    <lineage>
        <taxon>Bacteria</taxon>
        <taxon>Pseudomonadati</taxon>
        <taxon>Pseudomonadota</taxon>
        <taxon>Alphaproteobacteria</taxon>
        <taxon>Hyphomicrobiales</taxon>
        <taxon>Devosiaceae</taxon>
        <taxon>Devosia</taxon>
    </lineage>
</organism>
<feature type="chain" id="PRO_5011539341" description="Protease inhibitor Inh" evidence="1">
    <location>
        <begin position="23"/>
        <end position="175"/>
    </location>
</feature>
<feature type="signal peptide" evidence="1">
    <location>
        <begin position="1"/>
        <end position="22"/>
    </location>
</feature>
<evidence type="ECO:0000313" key="3">
    <source>
        <dbReference type="Proteomes" id="UP000199074"/>
    </source>
</evidence>
<dbReference type="AlphaFoldDB" id="A0A1I7NQM7"/>
<dbReference type="RefSeq" id="WP_092425386.1">
    <property type="nucleotide sequence ID" value="NZ_FPCK01000003.1"/>
</dbReference>
<protein>
    <recommendedName>
        <fullName evidence="4">Protease inhibitor Inh</fullName>
    </recommendedName>
</protein>
<proteinExistence type="predicted"/>
<evidence type="ECO:0000313" key="2">
    <source>
        <dbReference type="EMBL" id="SFV36925.1"/>
    </source>
</evidence>
<gene>
    <name evidence="2" type="ORF">SAMN05216456_2660</name>
</gene>
<dbReference type="STRING" id="429728.SAMN05216456_2660"/>
<dbReference type="OrthoDB" id="7950454at2"/>
<reference evidence="2 3" key="1">
    <citation type="submission" date="2016-10" db="EMBL/GenBank/DDBJ databases">
        <authorList>
            <person name="de Groot N.N."/>
        </authorList>
    </citation>
    <scope>NUCLEOTIDE SEQUENCE [LARGE SCALE GENOMIC DNA]</scope>
    <source>
        <strain evidence="2 3">IPL20</strain>
    </source>
</reference>
<evidence type="ECO:0008006" key="4">
    <source>
        <dbReference type="Google" id="ProtNLM"/>
    </source>
</evidence>